<gene>
    <name evidence="1" type="ORF">MUN88_19150</name>
</gene>
<reference evidence="1 2" key="1">
    <citation type="submission" date="2022-04" db="EMBL/GenBank/DDBJ databases">
        <title>Gracilibacillus sp. isolated from saltern.</title>
        <authorList>
            <person name="Won M."/>
            <person name="Lee C.-M."/>
            <person name="Woen H.-Y."/>
            <person name="Kwon S.-W."/>
        </authorList>
    </citation>
    <scope>NUCLEOTIDE SEQUENCE [LARGE SCALE GENOMIC DNA]</scope>
    <source>
        <strain evidence="1 2">SSWR10-1</strain>
    </source>
</reference>
<dbReference type="Proteomes" id="UP000831782">
    <property type="component" value="Chromosome"/>
</dbReference>
<sequence length="70" mass="8282">MAKQLSEFYWIGSNGKVTPVDNTEGIVKSYLGELISEFDRLPKWVKDTLIDKVKNDEKQLEYVRFVMKRR</sequence>
<name>A0ABY4EWA3_9BACI</name>
<keyword evidence="2" id="KW-1185">Reference proteome</keyword>
<organism evidence="1 2">
    <name type="scientific">Gracilibacillus caseinilyticus</name>
    <dbReference type="NCBI Taxonomy" id="2932256"/>
    <lineage>
        <taxon>Bacteria</taxon>
        <taxon>Bacillati</taxon>
        <taxon>Bacillota</taxon>
        <taxon>Bacilli</taxon>
        <taxon>Bacillales</taxon>
        <taxon>Bacillaceae</taxon>
        <taxon>Gracilibacillus</taxon>
    </lineage>
</organism>
<evidence type="ECO:0000313" key="2">
    <source>
        <dbReference type="Proteomes" id="UP000831782"/>
    </source>
</evidence>
<dbReference type="EMBL" id="CP095072">
    <property type="protein sequence ID" value="UOQ48137.1"/>
    <property type="molecule type" value="Genomic_DNA"/>
</dbReference>
<accession>A0ABY4EWA3</accession>
<dbReference type="RefSeq" id="WP_244718210.1">
    <property type="nucleotide sequence ID" value="NZ_CP095072.1"/>
</dbReference>
<evidence type="ECO:0000313" key="1">
    <source>
        <dbReference type="EMBL" id="UOQ48137.1"/>
    </source>
</evidence>
<proteinExistence type="predicted"/>
<protein>
    <submittedName>
        <fullName evidence="1">Uncharacterized protein</fullName>
    </submittedName>
</protein>